<gene>
    <name evidence="2" type="ORF">SAMN05216378_1861</name>
</gene>
<keyword evidence="3" id="KW-1185">Reference proteome</keyword>
<dbReference type="Gene3D" id="3.20.80.10">
    <property type="entry name" value="Regulatory factor, effector binding domain"/>
    <property type="match status" value="1"/>
</dbReference>
<dbReference type="Pfam" id="PF14526">
    <property type="entry name" value="Cass2"/>
    <property type="match status" value="1"/>
</dbReference>
<dbReference type="InterPro" id="IPR011256">
    <property type="entry name" value="Reg_factor_effector_dom_sf"/>
</dbReference>
<dbReference type="STRING" id="1045775.SAMN05216378_1861"/>
<dbReference type="AlphaFoldDB" id="A0A1I1WST2"/>
<dbReference type="GO" id="GO:0003677">
    <property type="term" value="F:DNA binding"/>
    <property type="evidence" value="ECO:0007669"/>
    <property type="project" value="UniProtKB-KW"/>
</dbReference>
<dbReference type="Proteomes" id="UP000198855">
    <property type="component" value="Unassembled WGS sequence"/>
</dbReference>
<evidence type="ECO:0000259" key="1">
    <source>
        <dbReference type="SMART" id="SM00871"/>
    </source>
</evidence>
<dbReference type="EMBL" id="FOMT01000002">
    <property type="protein sequence ID" value="SFD98217.1"/>
    <property type="molecule type" value="Genomic_DNA"/>
</dbReference>
<reference evidence="3" key="1">
    <citation type="submission" date="2016-10" db="EMBL/GenBank/DDBJ databases">
        <authorList>
            <person name="Varghese N."/>
            <person name="Submissions S."/>
        </authorList>
    </citation>
    <scope>NUCLEOTIDE SEQUENCE [LARGE SCALE GENOMIC DNA]</scope>
    <source>
        <strain evidence="3">CGMCC 1.10784</strain>
    </source>
</reference>
<evidence type="ECO:0000313" key="2">
    <source>
        <dbReference type="EMBL" id="SFD98217.1"/>
    </source>
</evidence>
<keyword evidence="2" id="KW-0238">DNA-binding</keyword>
<dbReference type="InterPro" id="IPR010499">
    <property type="entry name" value="AraC_E-bd"/>
</dbReference>
<dbReference type="OrthoDB" id="2449587at2"/>
<protein>
    <submittedName>
        <fullName evidence="2">Predicted transcriptional regulator YdeE, contains AraC-type DNA-binding domain</fullName>
    </submittedName>
</protein>
<dbReference type="RefSeq" id="WP_091183861.1">
    <property type="nucleotide sequence ID" value="NZ_FOMT01000002.1"/>
</dbReference>
<dbReference type="InterPro" id="IPR029441">
    <property type="entry name" value="Cass2"/>
</dbReference>
<evidence type="ECO:0000313" key="3">
    <source>
        <dbReference type="Proteomes" id="UP000198855"/>
    </source>
</evidence>
<proteinExistence type="predicted"/>
<name>A0A1I1WST2_9BACL</name>
<accession>A0A1I1WST2</accession>
<feature type="domain" description="AraC effector-binding" evidence="1">
    <location>
        <begin position="4"/>
        <end position="155"/>
    </location>
</feature>
<dbReference type="SMART" id="SM00871">
    <property type="entry name" value="AraC_E_bind"/>
    <property type="match status" value="1"/>
</dbReference>
<dbReference type="SUPFAM" id="SSF55136">
    <property type="entry name" value="Probable bacterial effector-binding domain"/>
    <property type="match status" value="1"/>
</dbReference>
<sequence length="155" mass="17900">MSTYQIDRIEKEETKLVGYSITESLNHVLETRIVGILRENLAERKNDIKHRKAAGIHLIQIYPCDGQWTFDVPYQHVVAFEVSAYEDIPADMMTYTLPPGQFIKIVHRGAESEIGNTYEYINQTFGERPLDIEYWSDIHSLDQSDSQIDILIPAK</sequence>
<organism evidence="2 3">
    <name type="scientific">Paenibacillus catalpae</name>
    <dbReference type="NCBI Taxonomy" id="1045775"/>
    <lineage>
        <taxon>Bacteria</taxon>
        <taxon>Bacillati</taxon>
        <taxon>Bacillota</taxon>
        <taxon>Bacilli</taxon>
        <taxon>Bacillales</taxon>
        <taxon>Paenibacillaceae</taxon>
        <taxon>Paenibacillus</taxon>
    </lineage>
</organism>